<name>A0AAV1SLI9_9ROSI</name>
<keyword evidence="12" id="KW-0968">Cytoplasmic vesicle</keyword>
<keyword evidence="3" id="KW-0813">Transport</keyword>
<evidence type="ECO:0000256" key="12">
    <source>
        <dbReference type="ARBA" id="ARBA00023329"/>
    </source>
</evidence>
<feature type="domain" description="Disease resistance N-terminal" evidence="16">
    <location>
        <begin position="12"/>
        <end position="100"/>
    </location>
</feature>
<evidence type="ECO:0000256" key="11">
    <source>
        <dbReference type="ARBA" id="ARBA00023136"/>
    </source>
</evidence>
<evidence type="ECO:0000256" key="7">
    <source>
        <dbReference type="ARBA" id="ARBA00022821"/>
    </source>
</evidence>
<dbReference type="GO" id="GO:0000166">
    <property type="term" value="F:nucleotide binding"/>
    <property type="evidence" value="ECO:0007669"/>
    <property type="project" value="UniProtKB-KW"/>
</dbReference>
<evidence type="ECO:0000259" key="14">
    <source>
        <dbReference type="Pfam" id="PF07718"/>
    </source>
</evidence>
<dbReference type="GO" id="GO:0006888">
    <property type="term" value="P:endoplasmic reticulum to Golgi vesicle-mediated transport"/>
    <property type="evidence" value="ECO:0007669"/>
    <property type="project" value="TreeGrafter"/>
</dbReference>
<dbReference type="InterPro" id="IPR016460">
    <property type="entry name" value="COPB1"/>
</dbReference>
<evidence type="ECO:0000256" key="8">
    <source>
        <dbReference type="ARBA" id="ARBA00022892"/>
    </source>
</evidence>
<organism evidence="17 18">
    <name type="scientific">Dovyalis caffra</name>
    <dbReference type="NCBI Taxonomy" id="77055"/>
    <lineage>
        <taxon>Eukaryota</taxon>
        <taxon>Viridiplantae</taxon>
        <taxon>Streptophyta</taxon>
        <taxon>Embryophyta</taxon>
        <taxon>Tracheophyta</taxon>
        <taxon>Spermatophyta</taxon>
        <taxon>Magnoliopsida</taxon>
        <taxon>eudicotyledons</taxon>
        <taxon>Gunneridae</taxon>
        <taxon>Pentapetalae</taxon>
        <taxon>rosids</taxon>
        <taxon>fabids</taxon>
        <taxon>Malpighiales</taxon>
        <taxon>Salicaceae</taxon>
        <taxon>Flacourtieae</taxon>
        <taxon>Dovyalis</taxon>
    </lineage>
</organism>
<dbReference type="GO" id="GO:0000139">
    <property type="term" value="C:Golgi membrane"/>
    <property type="evidence" value="ECO:0007669"/>
    <property type="project" value="UniProtKB-SubCell"/>
</dbReference>
<keyword evidence="18" id="KW-1185">Reference proteome</keyword>
<keyword evidence="8" id="KW-0931">ER-Golgi transport</keyword>
<comment type="subcellular location">
    <subcellularLocation>
        <location evidence="2">Cytoplasmic vesicle</location>
        <location evidence="2">COPI-coated vesicle membrane</location>
        <topology evidence="2">Peripheral membrane protein</topology>
        <orientation evidence="2">Cytoplasmic side</orientation>
    </subcellularLocation>
    <subcellularLocation>
        <location evidence="1">Golgi apparatus membrane</location>
        <topology evidence="1">Peripheral membrane protein</topology>
        <orientation evidence="1">Cytoplasmic side</orientation>
    </subcellularLocation>
</comment>
<dbReference type="Pfam" id="PF07718">
    <property type="entry name" value="Coatamer_beta_C"/>
    <property type="match status" value="1"/>
</dbReference>
<sequence length="421" mass="47656">MAEGVLFYIAEEIIKKLGLLAAQEVALWCGVKDQLCKLEATVTSIKAVLNDAEEQAQKQNNQVRTWLGKLRGAVFDAEDLLDDFSTEVQRKQLMYGNKVSREVRTFFSRSNQFVYGLGMGHKVKTLRERLDDIEADSKRFNFEVRDEEKASLTIVREETTSSEPEVIVGRYGDKVAVRNFLLNSNYEQNVSVISIVGIGRNNNEITFSSYILHISIWRFPNKLQDGDDGNKLNCILQLTGFSDLVYTEAYLTVYPNDTALNVTSINRKTDTLQNLCLELATVGDQKLVERPQNNTLAPESSRQIKANIKYETSNVIEWTVVGLYSIHIDIMDYVSPAVCTGTAFRTMWAVFEWENKAPLAFFLTCLFLQSVSHASCNDARLFNFHLTSSCTDISELTELEYIGNLAEFLNCIIQLYIVNAS</sequence>
<dbReference type="Gene3D" id="1.20.5.4130">
    <property type="match status" value="1"/>
</dbReference>
<feature type="coiled-coil region" evidence="13">
    <location>
        <begin position="42"/>
        <end position="69"/>
    </location>
</feature>
<dbReference type="GO" id="GO:0006952">
    <property type="term" value="P:defense response"/>
    <property type="evidence" value="ECO:0007669"/>
    <property type="project" value="UniProtKB-KW"/>
</dbReference>
<evidence type="ECO:0000259" key="15">
    <source>
        <dbReference type="Pfam" id="PF14806"/>
    </source>
</evidence>
<accession>A0AAV1SLI9</accession>
<keyword evidence="9" id="KW-0653">Protein transport</keyword>
<dbReference type="Proteomes" id="UP001314170">
    <property type="component" value="Unassembled WGS sequence"/>
</dbReference>
<evidence type="ECO:0000256" key="3">
    <source>
        <dbReference type="ARBA" id="ARBA00022448"/>
    </source>
</evidence>
<evidence type="ECO:0008006" key="19">
    <source>
        <dbReference type="Google" id="ProtNLM"/>
    </source>
</evidence>
<evidence type="ECO:0000259" key="16">
    <source>
        <dbReference type="Pfam" id="PF18052"/>
    </source>
</evidence>
<evidence type="ECO:0000256" key="1">
    <source>
        <dbReference type="ARBA" id="ARBA00004255"/>
    </source>
</evidence>
<protein>
    <recommendedName>
        <fullName evidence="19">Rx N-terminal domain-containing protein</fullName>
    </recommendedName>
</protein>
<feature type="domain" description="Coatomer beta subunit appendage platform" evidence="15">
    <location>
        <begin position="319"/>
        <end position="360"/>
    </location>
</feature>
<dbReference type="EMBL" id="CAWUPB010001194">
    <property type="protein sequence ID" value="CAK7354176.1"/>
    <property type="molecule type" value="Genomic_DNA"/>
</dbReference>
<dbReference type="PANTHER" id="PTHR10635">
    <property type="entry name" value="COATOMER SUBUNIT BETA"/>
    <property type="match status" value="1"/>
</dbReference>
<dbReference type="CDD" id="cd14798">
    <property type="entry name" value="RX-CC_like"/>
    <property type="match status" value="1"/>
</dbReference>
<keyword evidence="7" id="KW-0611">Plant defense</keyword>
<dbReference type="GO" id="GO:0030126">
    <property type="term" value="C:COPI vesicle coat"/>
    <property type="evidence" value="ECO:0007669"/>
    <property type="project" value="InterPro"/>
</dbReference>
<keyword evidence="4" id="KW-0963">Cytoplasm</keyword>
<dbReference type="InterPro" id="IPR029446">
    <property type="entry name" value="COPB1_appendage_platform_dom"/>
</dbReference>
<dbReference type="AlphaFoldDB" id="A0AAV1SLI9"/>
<keyword evidence="10" id="KW-0333">Golgi apparatus</keyword>
<evidence type="ECO:0000256" key="10">
    <source>
        <dbReference type="ARBA" id="ARBA00023034"/>
    </source>
</evidence>
<dbReference type="PANTHER" id="PTHR10635:SF0">
    <property type="entry name" value="COATOMER SUBUNIT BETA"/>
    <property type="match status" value="1"/>
</dbReference>
<dbReference type="Pfam" id="PF18052">
    <property type="entry name" value="Rx_N"/>
    <property type="match status" value="1"/>
</dbReference>
<proteinExistence type="predicted"/>
<evidence type="ECO:0000256" key="9">
    <source>
        <dbReference type="ARBA" id="ARBA00022927"/>
    </source>
</evidence>
<gene>
    <name evidence="17" type="ORF">DCAF_LOCUS25104</name>
</gene>
<dbReference type="GO" id="GO:0005198">
    <property type="term" value="F:structural molecule activity"/>
    <property type="evidence" value="ECO:0007669"/>
    <property type="project" value="InterPro"/>
</dbReference>
<evidence type="ECO:0000256" key="4">
    <source>
        <dbReference type="ARBA" id="ARBA00022490"/>
    </source>
</evidence>
<dbReference type="InterPro" id="IPR038005">
    <property type="entry name" value="RX-like_CC"/>
</dbReference>
<keyword evidence="6" id="KW-0547">Nucleotide-binding</keyword>
<keyword evidence="13" id="KW-0175">Coiled coil</keyword>
<evidence type="ECO:0000313" key="17">
    <source>
        <dbReference type="EMBL" id="CAK7354176.1"/>
    </source>
</evidence>
<dbReference type="Pfam" id="PF14806">
    <property type="entry name" value="Coatomer_b_Cpla"/>
    <property type="match status" value="1"/>
</dbReference>
<dbReference type="InterPro" id="IPR041118">
    <property type="entry name" value="Rx_N"/>
</dbReference>
<evidence type="ECO:0000256" key="2">
    <source>
        <dbReference type="ARBA" id="ARBA00004347"/>
    </source>
</evidence>
<dbReference type="InterPro" id="IPR011710">
    <property type="entry name" value="Coatomer_bsu_C"/>
</dbReference>
<dbReference type="GO" id="GO:0006891">
    <property type="term" value="P:intra-Golgi vesicle-mediated transport"/>
    <property type="evidence" value="ECO:0007669"/>
    <property type="project" value="TreeGrafter"/>
</dbReference>
<evidence type="ECO:0000256" key="13">
    <source>
        <dbReference type="SAM" id="Coils"/>
    </source>
</evidence>
<evidence type="ECO:0000256" key="5">
    <source>
        <dbReference type="ARBA" id="ARBA00022737"/>
    </source>
</evidence>
<comment type="caution">
    <text evidence="17">The sequence shown here is derived from an EMBL/GenBank/DDBJ whole genome shotgun (WGS) entry which is preliminary data.</text>
</comment>
<keyword evidence="5" id="KW-0677">Repeat</keyword>
<evidence type="ECO:0000313" key="18">
    <source>
        <dbReference type="Proteomes" id="UP001314170"/>
    </source>
</evidence>
<keyword evidence="11" id="KW-0472">Membrane</keyword>
<evidence type="ECO:0000256" key="6">
    <source>
        <dbReference type="ARBA" id="ARBA00022741"/>
    </source>
</evidence>
<feature type="domain" description="Coatomer beta subunit C-terminal" evidence="14">
    <location>
        <begin position="227"/>
        <end position="312"/>
    </location>
</feature>
<reference evidence="17 18" key="1">
    <citation type="submission" date="2024-01" db="EMBL/GenBank/DDBJ databases">
        <authorList>
            <person name="Waweru B."/>
        </authorList>
    </citation>
    <scope>NUCLEOTIDE SEQUENCE [LARGE SCALE GENOMIC DNA]</scope>
</reference>
<dbReference type="GO" id="GO:0006886">
    <property type="term" value="P:intracellular protein transport"/>
    <property type="evidence" value="ECO:0007669"/>
    <property type="project" value="InterPro"/>
</dbReference>